<comment type="caution">
    <text evidence="3">The sequence shown here is derived from an EMBL/GenBank/DDBJ whole genome shotgun (WGS) entry which is preliminary data.</text>
</comment>
<dbReference type="CDD" id="cd00118">
    <property type="entry name" value="LysM"/>
    <property type="match status" value="1"/>
</dbReference>
<reference evidence="3" key="1">
    <citation type="submission" date="2018-05" db="EMBL/GenBank/DDBJ databases">
        <title>Draft genome of Mucuna pruriens seed.</title>
        <authorList>
            <person name="Nnadi N.E."/>
            <person name="Vos R."/>
            <person name="Hasami M.H."/>
            <person name="Devisetty U.K."/>
            <person name="Aguiy J.C."/>
        </authorList>
    </citation>
    <scope>NUCLEOTIDE SEQUENCE [LARGE SCALE GENOMIC DNA]</scope>
    <source>
        <strain evidence="3">JCA_2017</strain>
    </source>
</reference>
<name>A0A371FLW5_MUCPR</name>
<dbReference type="Gene3D" id="3.10.350.10">
    <property type="entry name" value="LysM domain"/>
    <property type="match status" value="1"/>
</dbReference>
<gene>
    <name evidence="3" type="ORF">CR513_40245</name>
</gene>
<keyword evidence="4" id="KW-1185">Reference proteome</keyword>
<dbReference type="PANTHER" id="PTHR20932:SF55">
    <property type="entry name" value="LYSM DOMAIN-CONTAINING PROTEIN"/>
    <property type="match status" value="1"/>
</dbReference>
<accession>A0A371FLW5</accession>
<feature type="region of interest" description="Disordered" evidence="1">
    <location>
        <begin position="228"/>
        <end position="249"/>
    </location>
</feature>
<dbReference type="Pfam" id="PF01476">
    <property type="entry name" value="LysM"/>
    <property type="match status" value="1"/>
</dbReference>
<dbReference type="InterPro" id="IPR045030">
    <property type="entry name" value="LYSM1-4"/>
</dbReference>
<evidence type="ECO:0000256" key="1">
    <source>
        <dbReference type="SAM" id="MobiDB-lite"/>
    </source>
</evidence>
<evidence type="ECO:0000259" key="2">
    <source>
        <dbReference type="PROSITE" id="PS51782"/>
    </source>
</evidence>
<proteinExistence type="predicted"/>
<protein>
    <recommendedName>
        <fullName evidence="2">LysM domain-containing protein</fullName>
    </recommendedName>
</protein>
<dbReference type="AlphaFoldDB" id="A0A371FLW5"/>
<dbReference type="SUPFAM" id="SSF54106">
    <property type="entry name" value="LysM domain"/>
    <property type="match status" value="1"/>
</dbReference>
<organism evidence="3 4">
    <name type="scientific">Mucuna pruriens</name>
    <name type="common">Velvet bean</name>
    <name type="synonym">Dolichos pruriens</name>
    <dbReference type="NCBI Taxonomy" id="157652"/>
    <lineage>
        <taxon>Eukaryota</taxon>
        <taxon>Viridiplantae</taxon>
        <taxon>Streptophyta</taxon>
        <taxon>Embryophyta</taxon>
        <taxon>Tracheophyta</taxon>
        <taxon>Spermatophyta</taxon>
        <taxon>Magnoliopsida</taxon>
        <taxon>eudicotyledons</taxon>
        <taxon>Gunneridae</taxon>
        <taxon>Pentapetalae</taxon>
        <taxon>rosids</taxon>
        <taxon>fabids</taxon>
        <taxon>Fabales</taxon>
        <taxon>Fabaceae</taxon>
        <taxon>Papilionoideae</taxon>
        <taxon>50 kb inversion clade</taxon>
        <taxon>NPAAA clade</taxon>
        <taxon>indigoferoid/millettioid clade</taxon>
        <taxon>Phaseoleae</taxon>
        <taxon>Mucuna</taxon>
    </lineage>
</organism>
<evidence type="ECO:0000313" key="4">
    <source>
        <dbReference type="Proteomes" id="UP000257109"/>
    </source>
</evidence>
<dbReference type="InterPro" id="IPR018392">
    <property type="entry name" value="LysM"/>
</dbReference>
<dbReference type="InterPro" id="IPR036779">
    <property type="entry name" value="LysM_dom_sf"/>
</dbReference>
<dbReference type="PROSITE" id="PS51782">
    <property type="entry name" value="LYSM"/>
    <property type="match status" value="1"/>
</dbReference>
<feature type="non-terminal residue" evidence="3">
    <location>
        <position position="1"/>
    </location>
</feature>
<feature type="domain" description="LysM" evidence="2">
    <location>
        <begin position="34"/>
        <end position="78"/>
    </location>
</feature>
<dbReference type="PANTHER" id="PTHR20932">
    <property type="entry name" value="LYSM AND PUTATIVE PEPTIDOGLYCAN-BINDING DOMAIN-CONTAINING PROTEIN"/>
    <property type="match status" value="1"/>
</dbReference>
<dbReference type="Proteomes" id="UP000257109">
    <property type="component" value="Unassembled WGS sequence"/>
</dbReference>
<sequence length="264" mass="29837">MSSWKEHKENQNQLMHDCDQMMMSSPSSPKMACIQHPISRLDTLPGIAIKYGVKVADIKKVNGLVTDSQMFALKTLHVPCNGSHSLPNGYSTTGHDNREQNDNGRCELFEPFQSLRRKSSEQKLSPDMSCLQNRYGTKPTMKKSASEVFNIEEYEKKACKYSEYGSFYRNSLMNRHQKSRNMANGTLDDILEDVEARKRDSGKGNGTLNRRNYKSEANLQRIPELLLKQDTNNNGGFSPRSAKGLAQRQNAGTRIALTAFSNMM</sequence>
<evidence type="ECO:0000313" key="3">
    <source>
        <dbReference type="EMBL" id="RDX79345.1"/>
    </source>
</evidence>
<dbReference type="EMBL" id="QJKJ01008569">
    <property type="protein sequence ID" value="RDX79345.1"/>
    <property type="molecule type" value="Genomic_DNA"/>
</dbReference>
<dbReference type="OrthoDB" id="538216at2759"/>